<protein>
    <submittedName>
        <fullName evidence="1">Uncharacterized protein</fullName>
    </submittedName>
</protein>
<accession>A0ABR0AZL8</accession>
<proteinExistence type="predicted"/>
<dbReference type="EMBL" id="JAOYFB010000039">
    <property type="protein sequence ID" value="KAK4030577.1"/>
    <property type="molecule type" value="Genomic_DNA"/>
</dbReference>
<reference evidence="1 2" key="1">
    <citation type="journal article" date="2023" name="Nucleic Acids Res.">
        <title>The hologenome of Daphnia magna reveals possible DNA methylation and microbiome-mediated evolution of the host genome.</title>
        <authorList>
            <person name="Chaturvedi A."/>
            <person name="Li X."/>
            <person name="Dhandapani V."/>
            <person name="Marshall H."/>
            <person name="Kissane S."/>
            <person name="Cuenca-Cambronero M."/>
            <person name="Asole G."/>
            <person name="Calvet F."/>
            <person name="Ruiz-Romero M."/>
            <person name="Marangio P."/>
            <person name="Guigo R."/>
            <person name="Rago D."/>
            <person name="Mirbahai L."/>
            <person name="Eastwood N."/>
            <person name="Colbourne J.K."/>
            <person name="Zhou J."/>
            <person name="Mallon E."/>
            <person name="Orsini L."/>
        </authorList>
    </citation>
    <scope>NUCLEOTIDE SEQUENCE [LARGE SCALE GENOMIC DNA]</scope>
    <source>
        <strain evidence="1">LRV0_1</strain>
    </source>
</reference>
<name>A0ABR0AZL8_9CRUS</name>
<gene>
    <name evidence="1" type="ORF">OUZ56_023820</name>
</gene>
<comment type="caution">
    <text evidence="1">The sequence shown here is derived from an EMBL/GenBank/DDBJ whole genome shotgun (WGS) entry which is preliminary data.</text>
</comment>
<keyword evidence="2" id="KW-1185">Reference proteome</keyword>
<evidence type="ECO:0000313" key="2">
    <source>
        <dbReference type="Proteomes" id="UP001234178"/>
    </source>
</evidence>
<dbReference type="Proteomes" id="UP001234178">
    <property type="component" value="Unassembled WGS sequence"/>
</dbReference>
<organism evidence="1 2">
    <name type="scientific">Daphnia magna</name>
    <dbReference type="NCBI Taxonomy" id="35525"/>
    <lineage>
        <taxon>Eukaryota</taxon>
        <taxon>Metazoa</taxon>
        <taxon>Ecdysozoa</taxon>
        <taxon>Arthropoda</taxon>
        <taxon>Crustacea</taxon>
        <taxon>Branchiopoda</taxon>
        <taxon>Diplostraca</taxon>
        <taxon>Cladocera</taxon>
        <taxon>Anomopoda</taxon>
        <taxon>Daphniidae</taxon>
        <taxon>Daphnia</taxon>
    </lineage>
</organism>
<sequence length="80" mass="9479">MNNNHQSKLKGRQAFFTVPAKSVRTRALFWTFLHWVLRRRVPSVDREIGLKYVSKAIKFYSFADKITSYRDLLTSMLVNK</sequence>
<evidence type="ECO:0000313" key="1">
    <source>
        <dbReference type="EMBL" id="KAK4030577.1"/>
    </source>
</evidence>